<dbReference type="GO" id="GO:0051287">
    <property type="term" value="F:NAD binding"/>
    <property type="evidence" value="ECO:0007669"/>
    <property type="project" value="InterPro"/>
</dbReference>
<organism evidence="7 8">
    <name type="scientific">Micromonospora avicenniae</name>
    <dbReference type="NCBI Taxonomy" id="1198245"/>
    <lineage>
        <taxon>Bacteria</taxon>
        <taxon>Bacillati</taxon>
        <taxon>Actinomycetota</taxon>
        <taxon>Actinomycetes</taxon>
        <taxon>Micromonosporales</taxon>
        <taxon>Micromonosporaceae</taxon>
        <taxon>Micromonospora</taxon>
    </lineage>
</organism>
<dbReference type="Gene3D" id="1.10.1040.10">
    <property type="entry name" value="N-(1-d-carboxylethyl)-l-norvaline Dehydrogenase, domain 2"/>
    <property type="match status" value="1"/>
</dbReference>
<evidence type="ECO:0000256" key="1">
    <source>
        <dbReference type="ARBA" id="ARBA00009080"/>
    </source>
</evidence>
<evidence type="ECO:0000313" key="8">
    <source>
        <dbReference type="Proteomes" id="UP000186004"/>
    </source>
</evidence>
<dbReference type="PANTHER" id="PTHR43580">
    <property type="entry name" value="OXIDOREDUCTASE GLYR1-RELATED"/>
    <property type="match status" value="1"/>
</dbReference>
<dbReference type="PANTHER" id="PTHR43580:SF2">
    <property type="entry name" value="CYTOKINE-LIKE NUCLEAR FACTOR N-PAC"/>
    <property type="match status" value="1"/>
</dbReference>
<dbReference type="InterPro" id="IPR006115">
    <property type="entry name" value="6PGDH_NADP-bd"/>
</dbReference>
<dbReference type="SUPFAM" id="SSF51735">
    <property type="entry name" value="NAD(P)-binding Rossmann-fold domains"/>
    <property type="match status" value="1"/>
</dbReference>
<evidence type="ECO:0000256" key="2">
    <source>
        <dbReference type="ARBA" id="ARBA00023002"/>
    </source>
</evidence>
<dbReference type="InterPro" id="IPR013328">
    <property type="entry name" value="6PGD_dom2"/>
</dbReference>
<evidence type="ECO:0000313" key="7">
    <source>
        <dbReference type="EMBL" id="SIR28685.1"/>
    </source>
</evidence>
<evidence type="ECO:0000259" key="5">
    <source>
        <dbReference type="Pfam" id="PF03446"/>
    </source>
</evidence>
<dbReference type="InterPro" id="IPR036291">
    <property type="entry name" value="NAD(P)-bd_dom_sf"/>
</dbReference>
<comment type="similarity">
    <text evidence="1">Belongs to the HIBADH-related family.</text>
</comment>
<keyword evidence="2" id="KW-0560">Oxidoreductase</keyword>
<dbReference type="AlphaFoldDB" id="A0A1N6ZPH2"/>
<keyword evidence="8" id="KW-1185">Reference proteome</keyword>
<keyword evidence="3" id="KW-0520">NAD</keyword>
<dbReference type="Pfam" id="PF14833">
    <property type="entry name" value="NAD_binding_11"/>
    <property type="match status" value="1"/>
</dbReference>
<dbReference type="EMBL" id="FTNF01000008">
    <property type="protein sequence ID" value="SIR28685.1"/>
    <property type="molecule type" value="Genomic_DNA"/>
</dbReference>
<dbReference type="STRING" id="1198245.SAMN05444858_10845"/>
<dbReference type="GO" id="GO:0050661">
    <property type="term" value="F:NADP binding"/>
    <property type="evidence" value="ECO:0007669"/>
    <property type="project" value="InterPro"/>
</dbReference>
<evidence type="ECO:0008006" key="9">
    <source>
        <dbReference type="Google" id="ProtNLM"/>
    </source>
</evidence>
<name>A0A1N6ZPH2_9ACTN</name>
<feature type="active site" evidence="4">
    <location>
        <position position="169"/>
    </location>
</feature>
<dbReference type="GO" id="GO:0016491">
    <property type="term" value="F:oxidoreductase activity"/>
    <property type="evidence" value="ECO:0007669"/>
    <property type="project" value="UniProtKB-KW"/>
</dbReference>
<feature type="domain" description="3-hydroxyisobutyrate dehydrogenase-like NAD-binding" evidence="6">
    <location>
        <begin position="165"/>
        <end position="279"/>
    </location>
</feature>
<dbReference type="Pfam" id="PF03446">
    <property type="entry name" value="NAD_binding_2"/>
    <property type="match status" value="1"/>
</dbReference>
<feature type="domain" description="6-phosphogluconate dehydrogenase NADP-binding" evidence="5">
    <location>
        <begin position="2"/>
        <end position="159"/>
    </location>
</feature>
<gene>
    <name evidence="7" type="ORF">SAMN05444858_10845</name>
</gene>
<evidence type="ECO:0000259" key="6">
    <source>
        <dbReference type="Pfam" id="PF14833"/>
    </source>
</evidence>
<sequence length="293" mass="30936">MKIGFVGLGAMGQAMVANLLAAGHPVQVWNRSPEPVREMTEQGATAAADLAEIFTCDVVLSALSDDDAVTRLLLDEDLLAGAPAGAVHVNTATISSELAARAHQRYAELGLRYVAAPVLGNSEVARAGNLTVLVAGEAEAITVVQPLIDVIGRRTWTIGDEPARANLLKIMVNYLIACSIGAMAEATTVTEAADLDPKLLIDIVSEHLFTGVVFPNYGRLIGAREYEPVAFKLALGHKDVNLALDSGQAHGVPLPLGGVLRDAFIDAMAHGQSEQHWVAVTEAVRRRAGLARE</sequence>
<dbReference type="Gene3D" id="3.40.50.720">
    <property type="entry name" value="NAD(P)-binding Rossmann-like Domain"/>
    <property type="match status" value="1"/>
</dbReference>
<dbReference type="OrthoDB" id="3185659at2"/>
<dbReference type="InterPro" id="IPR029154">
    <property type="entry name" value="HIBADH-like_NADP-bd"/>
</dbReference>
<proteinExistence type="inferred from homology"/>
<dbReference type="InterPro" id="IPR008927">
    <property type="entry name" value="6-PGluconate_DH-like_C_sf"/>
</dbReference>
<dbReference type="InterPro" id="IPR002204">
    <property type="entry name" value="3-OH-isobutyrate_DH-rel_CS"/>
</dbReference>
<dbReference type="PROSITE" id="PS00895">
    <property type="entry name" value="3_HYDROXYISOBUT_DH"/>
    <property type="match status" value="1"/>
</dbReference>
<reference evidence="7 8" key="1">
    <citation type="submission" date="2017-01" db="EMBL/GenBank/DDBJ databases">
        <authorList>
            <person name="Mah S.A."/>
            <person name="Swanson W.J."/>
            <person name="Moy G.W."/>
            <person name="Vacquier V.D."/>
        </authorList>
    </citation>
    <scope>NUCLEOTIDE SEQUENCE [LARGE SCALE GENOMIC DNA]</scope>
    <source>
        <strain evidence="7 8">DSM 45758</strain>
    </source>
</reference>
<dbReference type="SUPFAM" id="SSF48179">
    <property type="entry name" value="6-phosphogluconate dehydrogenase C-terminal domain-like"/>
    <property type="match status" value="1"/>
</dbReference>
<dbReference type="Proteomes" id="UP000186004">
    <property type="component" value="Unassembled WGS sequence"/>
</dbReference>
<evidence type="ECO:0000256" key="3">
    <source>
        <dbReference type="ARBA" id="ARBA00023027"/>
    </source>
</evidence>
<dbReference type="PIRSF" id="PIRSF000103">
    <property type="entry name" value="HIBADH"/>
    <property type="match status" value="1"/>
</dbReference>
<protein>
    <recommendedName>
        <fullName evidence="9">3-hydroxyisobutyrate dehydrogenase</fullName>
    </recommendedName>
</protein>
<evidence type="ECO:0000256" key="4">
    <source>
        <dbReference type="PIRSR" id="PIRSR000103-1"/>
    </source>
</evidence>
<accession>A0A1N6ZPH2</accession>
<dbReference type="InterPro" id="IPR015815">
    <property type="entry name" value="HIBADH-related"/>
</dbReference>
<dbReference type="RefSeq" id="WP_076470897.1">
    <property type="nucleotide sequence ID" value="NZ_FTNF01000008.1"/>
</dbReference>
<dbReference type="InterPro" id="IPR051265">
    <property type="entry name" value="HIBADH-related_NP60_sf"/>
</dbReference>
<dbReference type="GO" id="GO:0016054">
    <property type="term" value="P:organic acid catabolic process"/>
    <property type="evidence" value="ECO:0007669"/>
    <property type="project" value="UniProtKB-ARBA"/>
</dbReference>